<sequence length="253" mass="27615">MTSIILLGVSCAIGGYLIGVFIGVKRAIKAEERADRYLLAILDLDRWCGHPSPAARIIAKHLMVVGEGDPLNAGTPCGEEPCTVMGLREQLTRLQRLQPRALPRAVGVIKNDPVLHGWHMQPLVPWETIGANALLYNSPPAEKANGLDAAARDVLAERRRQQDVEGWTLEHDDEHVSGEISALAAFYAMPPAARDWDASSTGYGETLGEAMLPPDWRAKPGDRREELKKAGALILAEIERLDRIAAHQEGEDA</sequence>
<evidence type="ECO:0000256" key="1">
    <source>
        <dbReference type="SAM" id="Phobius"/>
    </source>
</evidence>
<keyword evidence="1" id="KW-1133">Transmembrane helix</keyword>
<dbReference type="RefSeq" id="WP_061788832.1">
    <property type="nucleotide sequence ID" value="NZ_CP024996.1"/>
</dbReference>
<gene>
    <name evidence="2" type="ORF">RC54_10510</name>
</gene>
<feature type="transmembrane region" description="Helical" evidence="1">
    <location>
        <begin position="6"/>
        <end position="24"/>
    </location>
</feature>
<keyword evidence="1" id="KW-0472">Membrane</keyword>
<accession>A0AAD0XG77</accession>
<organism evidence="2 3">
    <name type="scientific">Herbaspirillum rubrisubalbicans</name>
    <dbReference type="NCBI Taxonomy" id="80842"/>
    <lineage>
        <taxon>Bacteria</taxon>
        <taxon>Pseudomonadati</taxon>
        <taxon>Pseudomonadota</taxon>
        <taxon>Betaproteobacteria</taxon>
        <taxon>Burkholderiales</taxon>
        <taxon>Oxalobacteraceae</taxon>
        <taxon>Herbaspirillum</taxon>
    </lineage>
</organism>
<dbReference type="EMBL" id="CP024996">
    <property type="protein sequence ID" value="AYR24232.1"/>
    <property type="molecule type" value="Genomic_DNA"/>
</dbReference>
<name>A0AAD0XG77_9BURK</name>
<keyword evidence="1" id="KW-0812">Transmembrane</keyword>
<evidence type="ECO:0000313" key="2">
    <source>
        <dbReference type="EMBL" id="AYR24232.1"/>
    </source>
</evidence>
<dbReference type="AlphaFoldDB" id="A0AAD0XG77"/>
<proteinExistence type="predicted"/>
<evidence type="ECO:0000313" key="3">
    <source>
        <dbReference type="Proteomes" id="UP000269199"/>
    </source>
</evidence>
<reference evidence="2 3" key="1">
    <citation type="submission" date="2017-11" db="EMBL/GenBank/DDBJ databases">
        <title>Complete genome sequence of Herbaspirillum rubrisubalbicans DSM 11543.</title>
        <authorList>
            <person name="Chen M."/>
            <person name="An Q."/>
        </authorList>
    </citation>
    <scope>NUCLEOTIDE SEQUENCE [LARGE SCALE GENOMIC DNA]</scope>
    <source>
        <strain evidence="2 3">DSM 11543</strain>
    </source>
</reference>
<protein>
    <submittedName>
        <fullName evidence="2">Uncharacterized protein</fullName>
    </submittedName>
</protein>
<dbReference type="Proteomes" id="UP000269199">
    <property type="component" value="Chromosome"/>
</dbReference>